<feature type="non-terminal residue" evidence="6">
    <location>
        <position position="167"/>
    </location>
</feature>
<comment type="caution">
    <text evidence="6">The sequence shown here is derived from an EMBL/GenBank/DDBJ whole genome shotgun (WGS) entry which is preliminary data.</text>
</comment>
<dbReference type="GO" id="GO:0008234">
    <property type="term" value="F:cysteine-type peptidase activity"/>
    <property type="evidence" value="ECO:0007669"/>
    <property type="project" value="InterPro"/>
</dbReference>
<dbReference type="AlphaFoldDB" id="A0A8S9TPA7"/>
<evidence type="ECO:0000313" key="6">
    <source>
        <dbReference type="EMBL" id="KAF4130290.1"/>
    </source>
</evidence>
<protein>
    <recommendedName>
        <fullName evidence="5">Ubiquitin-like protease family profile domain-containing protein</fullName>
    </recommendedName>
</protein>
<dbReference type="Proteomes" id="UP000704712">
    <property type="component" value="Unassembled WGS sequence"/>
</dbReference>
<name>A0A8S9TPA7_PHYIN</name>
<feature type="region of interest" description="Disordered" evidence="4">
    <location>
        <begin position="148"/>
        <end position="167"/>
    </location>
</feature>
<evidence type="ECO:0000256" key="4">
    <source>
        <dbReference type="SAM" id="MobiDB-lite"/>
    </source>
</evidence>
<dbReference type="InterPro" id="IPR038765">
    <property type="entry name" value="Papain-like_cys_pep_sf"/>
</dbReference>
<keyword evidence="2" id="KW-0645">Protease</keyword>
<dbReference type="InterPro" id="IPR003653">
    <property type="entry name" value="Peptidase_C48_C"/>
</dbReference>
<comment type="similarity">
    <text evidence="1">Belongs to the peptidase C48 family.</text>
</comment>
<evidence type="ECO:0000313" key="7">
    <source>
        <dbReference type="Proteomes" id="UP000704712"/>
    </source>
</evidence>
<gene>
    <name evidence="6" type="ORF">GN958_ATG20705</name>
</gene>
<evidence type="ECO:0000256" key="2">
    <source>
        <dbReference type="ARBA" id="ARBA00022670"/>
    </source>
</evidence>
<feature type="compositionally biased region" description="Basic and acidic residues" evidence="4">
    <location>
        <begin position="148"/>
        <end position="159"/>
    </location>
</feature>
<feature type="domain" description="Ubiquitin-like protease family profile" evidence="5">
    <location>
        <begin position="1"/>
        <end position="86"/>
    </location>
</feature>
<evidence type="ECO:0000256" key="3">
    <source>
        <dbReference type="ARBA" id="ARBA00022801"/>
    </source>
</evidence>
<organism evidence="6 7">
    <name type="scientific">Phytophthora infestans</name>
    <name type="common">Potato late blight agent</name>
    <name type="synonym">Botrytis infestans</name>
    <dbReference type="NCBI Taxonomy" id="4787"/>
    <lineage>
        <taxon>Eukaryota</taxon>
        <taxon>Sar</taxon>
        <taxon>Stramenopiles</taxon>
        <taxon>Oomycota</taxon>
        <taxon>Peronosporomycetes</taxon>
        <taxon>Peronosporales</taxon>
        <taxon>Peronosporaceae</taxon>
        <taxon>Phytophthora</taxon>
    </lineage>
</organism>
<evidence type="ECO:0000256" key="1">
    <source>
        <dbReference type="ARBA" id="ARBA00005234"/>
    </source>
</evidence>
<dbReference type="Gene3D" id="3.40.395.10">
    <property type="entry name" value="Adenoviral Proteinase, Chain A"/>
    <property type="match status" value="1"/>
</dbReference>
<accession>A0A8S9TPA7</accession>
<reference evidence="6" key="1">
    <citation type="submission" date="2020-03" db="EMBL/GenBank/DDBJ databases">
        <title>Hybrid Assembly of Korean Phytophthora infestans isolates.</title>
        <authorList>
            <person name="Prokchorchik M."/>
            <person name="Lee Y."/>
            <person name="Seo J."/>
            <person name="Cho J.-H."/>
            <person name="Park Y.-E."/>
            <person name="Jang D.-C."/>
            <person name="Im J.-S."/>
            <person name="Choi J.-G."/>
            <person name="Park H.-J."/>
            <person name="Lee G.-B."/>
            <person name="Lee Y.-G."/>
            <person name="Hong S.-Y."/>
            <person name="Cho K."/>
            <person name="Sohn K.H."/>
        </authorList>
    </citation>
    <scope>NUCLEOTIDE SEQUENCE</scope>
    <source>
        <strain evidence="6">KR_2_A2</strain>
    </source>
</reference>
<sequence length="167" mass="19061">EVTGFVNWSTYKFVLLPIHFDEHYSFIVIETPLQIAGTICYHVHSFPSLHGPAHIFVSHTFAYAITPLQSNKLDCDVYMLHYMGRIAWYIENKNPDSFEDKMDSLTSGSQIDFSKGLKAGNRLKSSNEMIAERLRLRFEDGDVKHKLENAKKHTQKDADGAGLAKLR</sequence>
<dbReference type="GO" id="GO:0006508">
    <property type="term" value="P:proteolysis"/>
    <property type="evidence" value="ECO:0007669"/>
    <property type="project" value="UniProtKB-KW"/>
</dbReference>
<evidence type="ECO:0000259" key="5">
    <source>
        <dbReference type="PROSITE" id="PS50600"/>
    </source>
</evidence>
<proteinExistence type="inferred from homology"/>
<dbReference type="PROSITE" id="PS50600">
    <property type="entry name" value="ULP_PROTEASE"/>
    <property type="match status" value="1"/>
</dbReference>
<keyword evidence="3" id="KW-0378">Hydrolase</keyword>
<dbReference type="SUPFAM" id="SSF54001">
    <property type="entry name" value="Cysteine proteinases"/>
    <property type="match status" value="1"/>
</dbReference>
<dbReference type="EMBL" id="JAACNO010002868">
    <property type="protein sequence ID" value="KAF4130290.1"/>
    <property type="molecule type" value="Genomic_DNA"/>
</dbReference>